<dbReference type="Gene3D" id="3.40.50.1820">
    <property type="entry name" value="alpha/beta hydrolase"/>
    <property type="match status" value="1"/>
</dbReference>
<evidence type="ECO:0000313" key="4">
    <source>
        <dbReference type="Proteomes" id="UP000753196"/>
    </source>
</evidence>
<feature type="transmembrane region" description="Helical" evidence="1">
    <location>
        <begin position="19"/>
        <end position="41"/>
    </location>
</feature>
<evidence type="ECO:0000259" key="2">
    <source>
        <dbReference type="Pfam" id="PF00326"/>
    </source>
</evidence>
<dbReference type="InterPro" id="IPR029058">
    <property type="entry name" value="AB_hydrolase_fold"/>
</dbReference>
<dbReference type="InterPro" id="IPR038695">
    <property type="entry name" value="Saro_0823-like_sf"/>
</dbReference>
<dbReference type="AlphaFoldDB" id="A0A932QXZ8"/>
<dbReference type="EMBL" id="JACQCR010000023">
    <property type="protein sequence ID" value="MBI3630901.1"/>
    <property type="molecule type" value="Genomic_DNA"/>
</dbReference>
<keyword evidence="1" id="KW-0472">Membrane</keyword>
<dbReference type="SUPFAM" id="SSF53474">
    <property type="entry name" value="alpha/beta-Hydrolases"/>
    <property type="match status" value="1"/>
</dbReference>
<dbReference type="InterPro" id="IPR003795">
    <property type="entry name" value="DUF192"/>
</dbReference>
<keyword evidence="3" id="KW-0378">Hydrolase</keyword>
<accession>A0A932QXZ8</accession>
<feature type="domain" description="Peptidase S9 prolyl oligopeptidase catalytic" evidence="2">
    <location>
        <begin position="270"/>
        <end position="470"/>
    </location>
</feature>
<comment type="caution">
    <text evidence="3">The sequence shown here is derived from an EMBL/GenBank/DDBJ whole genome shotgun (WGS) entry which is preliminary data.</text>
</comment>
<dbReference type="InterPro" id="IPR001375">
    <property type="entry name" value="Peptidase_S9_cat"/>
</dbReference>
<protein>
    <submittedName>
        <fullName evidence="3">Alpha/beta fold hydrolase</fullName>
    </submittedName>
</protein>
<evidence type="ECO:0000313" key="3">
    <source>
        <dbReference type="EMBL" id="MBI3630901.1"/>
    </source>
</evidence>
<reference evidence="3" key="1">
    <citation type="submission" date="2020-07" db="EMBL/GenBank/DDBJ databases">
        <title>Huge and variable diversity of episymbiotic CPR bacteria and DPANN archaea in groundwater ecosystems.</title>
        <authorList>
            <person name="He C.Y."/>
            <person name="Keren R."/>
            <person name="Whittaker M."/>
            <person name="Farag I.F."/>
            <person name="Doudna J."/>
            <person name="Cate J.H.D."/>
            <person name="Banfield J.F."/>
        </authorList>
    </citation>
    <scope>NUCLEOTIDE SEQUENCE</scope>
    <source>
        <strain evidence="3">NC_groundwater_973_Pr1_S-0.2um_54_13</strain>
    </source>
</reference>
<dbReference type="Gene3D" id="2.60.120.1140">
    <property type="entry name" value="Protein of unknown function DUF192"/>
    <property type="match status" value="1"/>
</dbReference>
<organism evidence="3 4">
    <name type="scientific">Candidatus Sungiibacteriota bacterium</name>
    <dbReference type="NCBI Taxonomy" id="2750080"/>
    <lineage>
        <taxon>Bacteria</taxon>
        <taxon>Candidatus Sungiibacteriota</taxon>
    </lineage>
</organism>
<keyword evidence="1" id="KW-0812">Transmembrane</keyword>
<name>A0A932QXZ8_9BACT</name>
<dbReference type="Pfam" id="PF02643">
    <property type="entry name" value="DUF192"/>
    <property type="match status" value="1"/>
</dbReference>
<dbReference type="GO" id="GO:0008236">
    <property type="term" value="F:serine-type peptidase activity"/>
    <property type="evidence" value="ECO:0007669"/>
    <property type="project" value="InterPro"/>
</dbReference>
<sequence>MVDALGQPSSSVSGRRLRVFLMTAVAAAGFGLGVVFALPVWRADVARVQIRGVTLEAEVAADAASQTRGLSGTDRIAEKSGMLFLFDRPDRYGIWMKAMRFPIDILWMRNGAVADMEERVAPPAAGMADVDLPVYVPDTPADMVLEVAAGFSAAHGIRIGDAVKIDFRGKTLASGVSPVADPPAGSEYTIAALRQDPARGSNFTVLKVLEASSAYQKFLISYDEAGVGTLTGVMNVPREPVPEGGFPVLVLNHGLIRPEIYFPGRGSQREQNFFSRHGYVTIQPDYRGYSSTTPAFPAHHDFYVGYTRDALALIDALKQGSQSLMDTTRIGMWGHSMGGGIAARAAVLTHDVRAFVLFAPISADAQDNFYELSVQEIDWLHQTYGPAGSSLYREISPLTYFSDIAAPVQLHHGGADRVVPISFSEKMFATLRRDGKGAEYFIYPGEAHEFIDAWPLAASRSLQFFDTYVKNAR</sequence>
<dbReference type="PANTHER" id="PTHR37953">
    <property type="entry name" value="UPF0127 PROTEIN MJ1496"/>
    <property type="match status" value="1"/>
</dbReference>
<dbReference type="Pfam" id="PF00326">
    <property type="entry name" value="Peptidase_S9"/>
    <property type="match status" value="1"/>
</dbReference>
<evidence type="ECO:0000256" key="1">
    <source>
        <dbReference type="SAM" id="Phobius"/>
    </source>
</evidence>
<dbReference type="Proteomes" id="UP000753196">
    <property type="component" value="Unassembled WGS sequence"/>
</dbReference>
<keyword evidence="1" id="KW-1133">Transmembrane helix</keyword>
<proteinExistence type="predicted"/>
<dbReference type="PANTHER" id="PTHR37953:SF1">
    <property type="entry name" value="UPF0127 PROTEIN MJ1496"/>
    <property type="match status" value="1"/>
</dbReference>
<dbReference type="GO" id="GO:0006508">
    <property type="term" value="P:proteolysis"/>
    <property type="evidence" value="ECO:0007669"/>
    <property type="project" value="InterPro"/>
</dbReference>
<gene>
    <name evidence="3" type="ORF">HY221_01010</name>
</gene>